<dbReference type="GO" id="GO:0005634">
    <property type="term" value="C:nucleus"/>
    <property type="evidence" value="ECO:0007669"/>
    <property type="project" value="UniProtKB-SubCell"/>
</dbReference>
<evidence type="ECO:0000313" key="6">
    <source>
        <dbReference type="Proteomes" id="UP001320420"/>
    </source>
</evidence>
<dbReference type="InterPro" id="IPR021858">
    <property type="entry name" value="Fun_TF"/>
</dbReference>
<dbReference type="GO" id="GO:0000981">
    <property type="term" value="F:DNA-binding transcription factor activity, RNA polymerase II-specific"/>
    <property type="evidence" value="ECO:0007669"/>
    <property type="project" value="InterPro"/>
</dbReference>
<evidence type="ECO:0000256" key="1">
    <source>
        <dbReference type="ARBA" id="ARBA00004123"/>
    </source>
</evidence>
<dbReference type="Pfam" id="PF00172">
    <property type="entry name" value="Zn_clus"/>
    <property type="match status" value="1"/>
</dbReference>
<feature type="domain" description="Zn(2)-C6 fungal-type" evidence="4">
    <location>
        <begin position="17"/>
        <end position="45"/>
    </location>
</feature>
<dbReference type="GO" id="GO:0000976">
    <property type="term" value="F:transcription cis-regulatory region binding"/>
    <property type="evidence" value="ECO:0007669"/>
    <property type="project" value="TreeGrafter"/>
</dbReference>
<feature type="region of interest" description="Disordered" evidence="3">
    <location>
        <begin position="396"/>
        <end position="418"/>
    </location>
</feature>
<evidence type="ECO:0000259" key="4">
    <source>
        <dbReference type="PROSITE" id="PS50048"/>
    </source>
</evidence>
<feature type="compositionally biased region" description="Low complexity" evidence="3">
    <location>
        <begin position="90"/>
        <end position="104"/>
    </location>
</feature>
<evidence type="ECO:0000256" key="2">
    <source>
        <dbReference type="ARBA" id="ARBA00023242"/>
    </source>
</evidence>
<gene>
    <name evidence="5" type="ORF">SLS62_009889</name>
</gene>
<organism evidence="5 6">
    <name type="scientific">Diatrype stigma</name>
    <dbReference type="NCBI Taxonomy" id="117547"/>
    <lineage>
        <taxon>Eukaryota</taxon>
        <taxon>Fungi</taxon>
        <taxon>Dikarya</taxon>
        <taxon>Ascomycota</taxon>
        <taxon>Pezizomycotina</taxon>
        <taxon>Sordariomycetes</taxon>
        <taxon>Xylariomycetidae</taxon>
        <taxon>Xylariales</taxon>
        <taxon>Diatrypaceae</taxon>
        <taxon>Diatrype</taxon>
    </lineage>
</organism>
<accession>A0AAN9YIF3</accession>
<dbReference type="PROSITE" id="PS50048">
    <property type="entry name" value="ZN2_CY6_FUNGAL_2"/>
    <property type="match status" value="1"/>
</dbReference>
<dbReference type="GO" id="GO:0045944">
    <property type="term" value="P:positive regulation of transcription by RNA polymerase II"/>
    <property type="evidence" value="ECO:0007669"/>
    <property type="project" value="TreeGrafter"/>
</dbReference>
<dbReference type="Proteomes" id="UP001320420">
    <property type="component" value="Unassembled WGS sequence"/>
</dbReference>
<keyword evidence="2" id="KW-0539">Nucleus</keyword>
<dbReference type="CDD" id="cd00067">
    <property type="entry name" value="GAL4"/>
    <property type="match status" value="1"/>
</dbReference>
<dbReference type="PANTHER" id="PTHR37534:SF15">
    <property type="entry name" value="ZN(II)2CYS6 TRANSCRIPTION FACTOR (EUROFUNG)"/>
    <property type="match status" value="1"/>
</dbReference>
<name>A0AAN9YIF3_9PEZI</name>
<reference evidence="5 6" key="1">
    <citation type="submission" date="2024-02" db="EMBL/GenBank/DDBJ databases">
        <title>De novo assembly and annotation of 12 fungi associated with fruit tree decline syndrome in Ontario, Canada.</title>
        <authorList>
            <person name="Sulman M."/>
            <person name="Ellouze W."/>
            <person name="Ilyukhin E."/>
        </authorList>
    </citation>
    <scope>NUCLEOTIDE SEQUENCE [LARGE SCALE GENOMIC DNA]</scope>
    <source>
        <strain evidence="5 6">M11/M66-122</strain>
    </source>
</reference>
<feature type="region of interest" description="Disordered" evidence="3">
    <location>
        <begin position="58"/>
        <end position="126"/>
    </location>
</feature>
<dbReference type="Pfam" id="PF11951">
    <property type="entry name" value="Fungal_trans_2"/>
    <property type="match status" value="1"/>
</dbReference>
<feature type="compositionally biased region" description="Polar residues" evidence="3">
    <location>
        <begin position="109"/>
        <end position="119"/>
    </location>
</feature>
<dbReference type="GO" id="GO:0008270">
    <property type="term" value="F:zinc ion binding"/>
    <property type="evidence" value="ECO:0007669"/>
    <property type="project" value="InterPro"/>
</dbReference>
<evidence type="ECO:0000256" key="3">
    <source>
        <dbReference type="SAM" id="MobiDB-lite"/>
    </source>
</evidence>
<dbReference type="SUPFAM" id="SSF57701">
    <property type="entry name" value="Zn2/Cys6 DNA-binding domain"/>
    <property type="match status" value="1"/>
</dbReference>
<dbReference type="Gene3D" id="4.10.240.10">
    <property type="entry name" value="Zn(2)-C6 fungal-type DNA-binding domain"/>
    <property type="match status" value="1"/>
</dbReference>
<dbReference type="PANTHER" id="PTHR37534">
    <property type="entry name" value="TRANSCRIPTIONAL ACTIVATOR PROTEIN UGA3"/>
    <property type="match status" value="1"/>
</dbReference>
<comment type="subcellular location">
    <subcellularLocation>
        <location evidence="1">Nucleus</location>
    </subcellularLocation>
</comment>
<dbReference type="InterPro" id="IPR001138">
    <property type="entry name" value="Zn2Cys6_DnaBD"/>
</dbReference>
<dbReference type="AlphaFoldDB" id="A0AAN9YIF3"/>
<dbReference type="SMART" id="SM00066">
    <property type="entry name" value="GAL4"/>
    <property type="match status" value="1"/>
</dbReference>
<comment type="caution">
    <text evidence="5">The sequence shown here is derived from an EMBL/GenBank/DDBJ whole genome shotgun (WGS) entry which is preliminary data.</text>
</comment>
<dbReference type="EMBL" id="JAKJXP020000111">
    <property type="protein sequence ID" value="KAK7745176.1"/>
    <property type="molecule type" value="Genomic_DNA"/>
</dbReference>
<sequence length="553" mass="60058">MPSYQQPNVPFSRTRTGCFTCREDGYKCDEQKPHCGRCIRLQKTCKGYGVKLKWRSFEGPLPAQSGSGDSNRRRARKSKSPANGSDGGLTTTATTAPTAAASRPRTPPQQLQRHLQQSPRGPAASGMTMTMIARNPSYLPPDVGRADQYLLDHWTTTLAAVVSMAAGAPGSRNPFLVHLTPMMLHSPALRAAVCSMAASHLAILRDVDGGGDGRHQTQVLQTAAIHHRVLAVSALRRALQAQADDPNPEPALATILLLQVADRLFAIDTRADHLGGARAVIAGSRRGRGRHHAWDTASAAFLLSLCFYHDVLASVSRGSRPLLGFDNDDDEDGGDGKTKRRHFPVVDSMAMEGVASMQGLTTVLRLVGRISRMRDMSLDEQTTAGHAVEEALNALGGSDSDSGSYSGGDGDDNSNSADADIHHTVQAYRHAAFIYLYRVWCNVGAPHPLTLRHAGRCLDHLGRVGLSSPLLSAHVWPLWTAGCETTDAARRGFVGARIDAMYEVRHLPSLRRIRQDIEEVWSIKDRQRACTGVDNVDCIKAILRSRRREADLA</sequence>
<proteinExistence type="predicted"/>
<evidence type="ECO:0000313" key="5">
    <source>
        <dbReference type="EMBL" id="KAK7745176.1"/>
    </source>
</evidence>
<keyword evidence="6" id="KW-1185">Reference proteome</keyword>
<protein>
    <recommendedName>
        <fullName evidence="4">Zn(2)-C6 fungal-type domain-containing protein</fullName>
    </recommendedName>
</protein>
<dbReference type="InterPro" id="IPR036864">
    <property type="entry name" value="Zn2-C6_fun-type_DNA-bd_sf"/>
</dbReference>